<name>A0A6M4IRZ4_9BACT</name>
<dbReference type="InterPro" id="IPR011517">
    <property type="entry name" value="RNA_pol_sigma70_ECF-like"/>
</dbReference>
<organism evidence="5 6">
    <name type="scientific">Gemmatimonas groenlandica</name>
    <dbReference type="NCBI Taxonomy" id="2732249"/>
    <lineage>
        <taxon>Bacteria</taxon>
        <taxon>Pseudomonadati</taxon>
        <taxon>Gemmatimonadota</taxon>
        <taxon>Gemmatimonadia</taxon>
        <taxon>Gemmatimonadales</taxon>
        <taxon>Gemmatimonadaceae</taxon>
        <taxon>Gemmatimonas</taxon>
    </lineage>
</organism>
<feature type="domain" description="RNA polymerase sigma-70 ECF-like HTH" evidence="4">
    <location>
        <begin position="14"/>
        <end position="183"/>
    </location>
</feature>
<evidence type="ECO:0000256" key="1">
    <source>
        <dbReference type="ARBA" id="ARBA00023015"/>
    </source>
</evidence>
<evidence type="ECO:0000256" key="2">
    <source>
        <dbReference type="ARBA" id="ARBA00023082"/>
    </source>
</evidence>
<accession>A0A6M4IRZ4</accession>
<evidence type="ECO:0000313" key="6">
    <source>
        <dbReference type="Proteomes" id="UP000500938"/>
    </source>
</evidence>
<dbReference type="Pfam" id="PF07638">
    <property type="entry name" value="Sigma70_ECF"/>
    <property type="match status" value="1"/>
</dbReference>
<dbReference type="AlphaFoldDB" id="A0A6M4IRZ4"/>
<sequence length="185" mass="20629">MGKSDFTDLPRDTVADGKDGLDHVVRAVYAELRTLARQRLRAAPAERSLNTTGLVHEAYLRLLDSDIPVQDREHFLAIASRAMRHVLVDHARARTATKRGGGVALEELHEDVPMGELDIDKVMELDAALTRLEELDERQARMVEQRYFGGLTLEEVAAAMDCSLATVKRDLRSARAWLATELRGA</sequence>
<keyword evidence="6" id="KW-1185">Reference proteome</keyword>
<dbReference type="GO" id="GO:0006352">
    <property type="term" value="P:DNA-templated transcription initiation"/>
    <property type="evidence" value="ECO:0007669"/>
    <property type="project" value="InterPro"/>
</dbReference>
<dbReference type="NCBIfam" id="TIGR02937">
    <property type="entry name" value="sigma70-ECF"/>
    <property type="match status" value="1"/>
</dbReference>
<proteinExistence type="predicted"/>
<keyword evidence="1" id="KW-0805">Transcription regulation</keyword>
<dbReference type="KEGG" id="ggr:HKW67_19495"/>
<protein>
    <submittedName>
        <fullName evidence="5">Sigma-70 family RNA polymerase sigma factor</fullName>
    </submittedName>
</protein>
<evidence type="ECO:0000259" key="4">
    <source>
        <dbReference type="Pfam" id="PF07638"/>
    </source>
</evidence>
<evidence type="ECO:0000256" key="3">
    <source>
        <dbReference type="ARBA" id="ARBA00023163"/>
    </source>
</evidence>
<dbReference type="InterPro" id="IPR053812">
    <property type="entry name" value="HTH_Sigma70_ECF-like"/>
</dbReference>
<dbReference type="InterPro" id="IPR013324">
    <property type="entry name" value="RNA_pol_sigma_r3/r4-like"/>
</dbReference>
<dbReference type="InterPro" id="IPR036388">
    <property type="entry name" value="WH-like_DNA-bd_sf"/>
</dbReference>
<keyword evidence="3" id="KW-0804">Transcription</keyword>
<reference evidence="5 6" key="1">
    <citation type="submission" date="2020-05" db="EMBL/GenBank/DDBJ databases">
        <title>Complete genome sequence of Gemmatimonas greenlandica TET16.</title>
        <authorList>
            <person name="Zeng Y."/>
        </authorList>
    </citation>
    <scope>NUCLEOTIDE SEQUENCE [LARGE SCALE GENOMIC DNA]</scope>
    <source>
        <strain evidence="5 6">TET16</strain>
    </source>
</reference>
<dbReference type="GO" id="GO:0016987">
    <property type="term" value="F:sigma factor activity"/>
    <property type="evidence" value="ECO:0007669"/>
    <property type="project" value="UniProtKB-KW"/>
</dbReference>
<dbReference type="PANTHER" id="PTHR43133">
    <property type="entry name" value="RNA POLYMERASE ECF-TYPE SIGMA FACTO"/>
    <property type="match status" value="1"/>
</dbReference>
<dbReference type="InterPro" id="IPR039425">
    <property type="entry name" value="RNA_pol_sigma-70-like"/>
</dbReference>
<dbReference type="Gene3D" id="1.10.10.10">
    <property type="entry name" value="Winged helix-like DNA-binding domain superfamily/Winged helix DNA-binding domain"/>
    <property type="match status" value="1"/>
</dbReference>
<gene>
    <name evidence="5" type="ORF">HKW67_19495</name>
</gene>
<dbReference type="Proteomes" id="UP000500938">
    <property type="component" value="Chromosome"/>
</dbReference>
<dbReference type="PANTHER" id="PTHR43133:SF39">
    <property type="entry name" value="SIMILAR TO RNA POLYMERASE SIGMA-E FACTOR"/>
    <property type="match status" value="1"/>
</dbReference>
<dbReference type="RefSeq" id="WP_171226978.1">
    <property type="nucleotide sequence ID" value="NZ_CP053085.1"/>
</dbReference>
<dbReference type="CDD" id="cd06171">
    <property type="entry name" value="Sigma70_r4"/>
    <property type="match status" value="1"/>
</dbReference>
<dbReference type="EMBL" id="CP053085">
    <property type="protein sequence ID" value="QJR37543.1"/>
    <property type="molecule type" value="Genomic_DNA"/>
</dbReference>
<dbReference type="SUPFAM" id="SSF88659">
    <property type="entry name" value="Sigma3 and sigma4 domains of RNA polymerase sigma factors"/>
    <property type="match status" value="1"/>
</dbReference>
<dbReference type="NCBIfam" id="TIGR02999">
    <property type="entry name" value="Sig-70_X6"/>
    <property type="match status" value="1"/>
</dbReference>
<dbReference type="InterPro" id="IPR014284">
    <property type="entry name" value="RNA_pol_sigma-70_dom"/>
</dbReference>
<evidence type="ECO:0000313" key="5">
    <source>
        <dbReference type="EMBL" id="QJR37543.1"/>
    </source>
</evidence>
<keyword evidence="2" id="KW-0731">Sigma factor</keyword>